<reference evidence="2" key="1">
    <citation type="journal article" date="2022" name="Mol. Ecol. Resour.">
        <title>The genomes of chicory, endive, great burdock and yacon provide insights into Asteraceae palaeo-polyploidization history and plant inulin production.</title>
        <authorList>
            <person name="Fan W."/>
            <person name="Wang S."/>
            <person name="Wang H."/>
            <person name="Wang A."/>
            <person name="Jiang F."/>
            <person name="Liu H."/>
            <person name="Zhao H."/>
            <person name="Xu D."/>
            <person name="Zhang Y."/>
        </authorList>
    </citation>
    <scope>NUCLEOTIDE SEQUENCE [LARGE SCALE GENOMIC DNA]</scope>
    <source>
        <strain evidence="2">cv. Punajuju</strain>
    </source>
</reference>
<gene>
    <name evidence="1" type="ORF">L2E82_11096</name>
</gene>
<reference evidence="1 2" key="2">
    <citation type="journal article" date="2022" name="Mol. Ecol. Resour.">
        <title>The genomes of chicory, endive, great burdock and yacon provide insights into Asteraceae paleo-polyploidization history and plant inulin production.</title>
        <authorList>
            <person name="Fan W."/>
            <person name="Wang S."/>
            <person name="Wang H."/>
            <person name="Wang A."/>
            <person name="Jiang F."/>
            <person name="Liu H."/>
            <person name="Zhao H."/>
            <person name="Xu D."/>
            <person name="Zhang Y."/>
        </authorList>
    </citation>
    <scope>NUCLEOTIDE SEQUENCE [LARGE SCALE GENOMIC DNA]</scope>
    <source>
        <strain evidence="2">cv. Punajuju</strain>
        <tissue evidence="1">Leaves</tissue>
    </source>
</reference>
<organism evidence="1 2">
    <name type="scientific">Cichorium intybus</name>
    <name type="common">Chicory</name>
    <dbReference type="NCBI Taxonomy" id="13427"/>
    <lineage>
        <taxon>Eukaryota</taxon>
        <taxon>Viridiplantae</taxon>
        <taxon>Streptophyta</taxon>
        <taxon>Embryophyta</taxon>
        <taxon>Tracheophyta</taxon>
        <taxon>Spermatophyta</taxon>
        <taxon>Magnoliopsida</taxon>
        <taxon>eudicotyledons</taxon>
        <taxon>Gunneridae</taxon>
        <taxon>Pentapetalae</taxon>
        <taxon>asterids</taxon>
        <taxon>campanulids</taxon>
        <taxon>Asterales</taxon>
        <taxon>Asteraceae</taxon>
        <taxon>Cichorioideae</taxon>
        <taxon>Cichorieae</taxon>
        <taxon>Cichoriinae</taxon>
        <taxon>Cichorium</taxon>
    </lineage>
</organism>
<evidence type="ECO:0000313" key="1">
    <source>
        <dbReference type="EMBL" id="KAI3781095.1"/>
    </source>
</evidence>
<evidence type="ECO:0000313" key="2">
    <source>
        <dbReference type="Proteomes" id="UP001055811"/>
    </source>
</evidence>
<comment type="caution">
    <text evidence="1">The sequence shown here is derived from an EMBL/GenBank/DDBJ whole genome shotgun (WGS) entry which is preliminary data.</text>
</comment>
<name>A0ACB9GCE1_CICIN</name>
<dbReference type="EMBL" id="CM042010">
    <property type="protein sequence ID" value="KAI3781095.1"/>
    <property type="molecule type" value="Genomic_DNA"/>
</dbReference>
<proteinExistence type="predicted"/>
<keyword evidence="2" id="KW-1185">Reference proteome</keyword>
<dbReference type="Proteomes" id="UP001055811">
    <property type="component" value="Linkage Group LG02"/>
</dbReference>
<accession>A0ACB9GCE1</accession>
<sequence>MKSWQSKDKQQDIMLRQFAVELLTSVFVNSLFDLSIIDINGRIVRFTLHYVMELHVEKPSSSSPSQLKGKGCRATATSHRPASEVLYSVIYLRVLKRDCNFDCRIVESCCN</sequence>
<protein>
    <submittedName>
        <fullName evidence="1">Uncharacterized protein</fullName>
    </submittedName>
</protein>